<dbReference type="InterPro" id="IPR050298">
    <property type="entry name" value="Gram-neg_bact_OMP"/>
</dbReference>
<dbReference type="PANTHER" id="PTHR34501">
    <property type="entry name" value="PROTEIN YDDL-RELATED"/>
    <property type="match status" value="1"/>
</dbReference>
<evidence type="ECO:0000256" key="2">
    <source>
        <dbReference type="ARBA" id="ARBA00011233"/>
    </source>
</evidence>
<keyword evidence="7" id="KW-0406">Ion transport</keyword>
<evidence type="ECO:0000256" key="8">
    <source>
        <dbReference type="ARBA" id="ARBA00023114"/>
    </source>
</evidence>
<dbReference type="RefSeq" id="WP_129834417.1">
    <property type="nucleotide sequence ID" value="NZ_CP035704.1"/>
</dbReference>
<reference evidence="13 14" key="1">
    <citation type="submission" date="2019-01" db="EMBL/GenBank/DDBJ databases">
        <title>Pseudolysobacter antarctica gen. nov., sp. nov., isolated from Fildes Peninsula, Antarctica.</title>
        <authorList>
            <person name="Wei Z."/>
            <person name="Peng F."/>
        </authorList>
    </citation>
    <scope>NUCLEOTIDE SEQUENCE [LARGE SCALE GENOMIC DNA]</scope>
    <source>
        <strain evidence="13 14">AQ6-296</strain>
    </source>
</reference>
<dbReference type="AlphaFoldDB" id="A0A411HM33"/>
<feature type="domain" description="Porin" evidence="12">
    <location>
        <begin position="35"/>
        <end position="435"/>
    </location>
</feature>
<sequence>MSTFKQASSLRIHSRYAKKFRTTTLISALFCAANCVTAAHAAEDESLTWNGITLYGVFDIGVAYQTHGTPLSQDWFVGLEYLISKNSNKSITSVAPNGLSQSKIGLKGVEPISEGLSAVFNSEIGFDPQSGNLADALKSLTHNNGVALDRQTSAGDSARAGQVFNGQIYAGLSSRDFGTITFGRQNTLLLENILKYDAFSGSYAFSPIGLSGVCAGGGDTENTRLDNSVKYFYKNEMFHGGVMYQFGKTDSSPGEALQTDLGFEYAGFSLDGVYARKKDAIAAASLSAAQVTILPIDSLAATISDNTSYTLGASYILGPLKAFAGYNHIKYQNPSLPITEPFNGLGGYYLSVINNSAFPNPKVLQISWGGLKYAMTKDIDITGAIYHYDQNSYGKVHCSNTSAGTCSGTLEAYSVALDYRFAKRFDAYAGVMFSRVADGLASGFLNTSTADPMIGFRFKF</sequence>
<evidence type="ECO:0000256" key="7">
    <source>
        <dbReference type="ARBA" id="ARBA00023065"/>
    </source>
</evidence>
<dbReference type="PANTHER" id="PTHR34501:SF9">
    <property type="entry name" value="MAJOR OUTER MEMBRANE PROTEIN P.IA"/>
    <property type="match status" value="1"/>
</dbReference>
<dbReference type="Gene3D" id="2.40.160.10">
    <property type="entry name" value="Porin"/>
    <property type="match status" value="1"/>
</dbReference>
<name>A0A411HM33_9GAMM</name>
<comment type="subunit">
    <text evidence="2">Homotrimer.</text>
</comment>
<evidence type="ECO:0000259" key="12">
    <source>
        <dbReference type="Pfam" id="PF13609"/>
    </source>
</evidence>
<dbReference type="KEGG" id="xbc:ELE36_14270"/>
<dbReference type="Proteomes" id="UP000291562">
    <property type="component" value="Chromosome"/>
</dbReference>
<dbReference type="GO" id="GO:0006811">
    <property type="term" value="P:monoatomic ion transport"/>
    <property type="evidence" value="ECO:0007669"/>
    <property type="project" value="UniProtKB-KW"/>
</dbReference>
<dbReference type="OrthoDB" id="5932506at2"/>
<dbReference type="CDD" id="cd00342">
    <property type="entry name" value="gram_neg_porins"/>
    <property type="match status" value="1"/>
</dbReference>
<evidence type="ECO:0000256" key="11">
    <source>
        <dbReference type="SAM" id="SignalP"/>
    </source>
</evidence>
<feature type="signal peptide" evidence="11">
    <location>
        <begin position="1"/>
        <end position="41"/>
    </location>
</feature>
<evidence type="ECO:0000256" key="3">
    <source>
        <dbReference type="ARBA" id="ARBA00022448"/>
    </source>
</evidence>
<accession>A0A411HM33</accession>
<dbReference type="GO" id="GO:0015288">
    <property type="term" value="F:porin activity"/>
    <property type="evidence" value="ECO:0007669"/>
    <property type="project" value="UniProtKB-KW"/>
</dbReference>
<dbReference type="InterPro" id="IPR033900">
    <property type="entry name" value="Gram_neg_porin_domain"/>
</dbReference>
<keyword evidence="14" id="KW-1185">Reference proteome</keyword>
<evidence type="ECO:0000313" key="13">
    <source>
        <dbReference type="EMBL" id="QBB71427.1"/>
    </source>
</evidence>
<proteinExistence type="predicted"/>
<dbReference type="EMBL" id="CP035704">
    <property type="protein sequence ID" value="QBB71427.1"/>
    <property type="molecule type" value="Genomic_DNA"/>
</dbReference>
<evidence type="ECO:0000256" key="4">
    <source>
        <dbReference type="ARBA" id="ARBA00022452"/>
    </source>
</evidence>
<keyword evidence="6 11" id="KW-0732">Signal</keyword>
<dbReference type="GO" id="GO:0009279">
    <property type="term" value="C:cell outer membrane"/>
    <property type="evidence" value="ECO:0007669"/>
    <property type="project" value="UniProtKB-SubCell"/>
</dbReference>
<dbReference type="GO" id="GO:0046930">
    <property type="term" value="C:pore complex"/>
    <property type="evidence" value="ECO:0007669"/>
    <property type="project" value="UniProtKB-KW"/>
</dbReference>
<evidence type="ECO:0000256" key="6">
    <source>
        <dbReference type="ARBA" id="ARBA00022729"/>
    </source>
</evidence>
<dbReference type="Pfam" id="PF13609">
    <property type="entry name" value="Porin_4"/>
    <property type="match status" value="1"/>
</dbReference>
<keyword evidence="4" id="KW-1134">Transmembrane beta strand</keyword>
<evidence type="ECO:0000256" key="9">
    <source>
        <dbReference type="ARBA" id="ARBA00023136"/>
    </source>
</evidence>
<organism evidence="13 14">
    <name type="scientific">Pseudolysobacter antarcticus</name>
    <dbReference type="NCBI Taxonomy" id="2511995"/>
    <lineage>
        <taxon>Bacteria</taxon>
        <taxon>Pseudomonadati</taxon>
        <taxon>Pseudomonadota</taxon>
        <taxon>Gammaproteobacteria</taxon>
        <taxon>Lysobacterales</taxon>
        <taxon>Rhodanobacteraceae</taxon>
        <taxon>Pseudolysobacter</taxon>
    </lineage>
</organism>
<evidence type="ECO:0000256" key="10">
    <source>
        <dbReference type="ARBA" id="ARBA00023237"/>
    </source>
</evidence>
<evidence type="ECO:0000313" key="14">
    <source>
        <dbReference type="Proteomes" id="UP000291562"/>
    </source>
</evidence>
<keyword evidence="5" id="KW-0812">Transmembrane</keyword>
<comment type="subcellular location">
    <subcellularLocation>
        <location evidence="1">Cell outer membrane</location>
        <topology evidence="1">Multi-pass membrane protein</topology>
    </subcellularLocation>
</comment>
<protein>
    <submittedName>
        <fullName evidence="13">Porin</fullName>
    </submittedName>
</protein>
<evidence type="ECO:0000256" key="1">
    <source>
        <dbReference type="ARBA" id="ARBA00004571"/>
    </source>
</evidence>
<dbReference type="InterPro" id="IPR023614">
    <property type="entry name" value="Porin_dom_sf"/>
</dbReference>
<gene>
    <name evidence="13" type="ORF">ELE36_14270</name>
</gene>
<keyword evidence="9" id="KW-0472">Membrane</keyword>
<feature type="chain" id="PRO_5019281612" evidence="11">
    <location>
        <begin position="42"/>
        <end position="460"/>
    </location>
</feature>
<keyword evidence="8" id="KW-0626">Porin</keyword>
<keyword evidence="10" id="KW-0998">Cell outer membrane</keyword>
<evidence type="ECO:0000256" key="5">
    <source>
        <dbReference type="ARBA" id="ARBA00022692"/>
    </source>
</evidence>
<dbReference type="SUPFAM" id="SSF56935">
    <property type="entry name" value="Porins"/>
    <property type="match status" value="1"/>
</dbReference>
<keyword evidence="3" id="KW-0813">Transport</keyword>